<dbReference type="EMBL" id="JBHMAF010000200">
    <property type="protein sequence ID" value="MFB9762728.1"/>
    <property type="molecule type" value="Genomic_DNA"/>
</dbReference>
<dbReference type="Pfam" id="PF05742">
    <property type="entry name" value="TANGO2"/>
    <property type="match status" value="1"/>
</dbReference>
<evidence type="ECO:0000313" key="1">
    <source>
        <dbReference type="EMBL" id="MFB9762728.1"/>
    </source>
</evidence>
<evidence type="ECO:0000313" key="2">
    <source>
        <dbReference type="Proteomes" id="UP001589609"/>
    </source>
</evidence>
<keyword evidence="2" id="KW-1185">Reference proteome</keyword>
<protein>
    <submittedName>
        <fullName evidence="1">NRDE family protein</fullName>
    </submittedName>
</protein>
<dbReference type="PANTHER" id="PTHR17985:SF8">
    <property type="entry name" value="TRANSPORT AND GOLGI ORGANIZATION PROTEIN 2 HOMOLOG"/>
    <property type="match status" value="1"/>
</dbReference>
<proteinExistence type="predicted"/>
<gene>
    <name evidence="1" type="ORF">ACFFMS_31380</name>
</gene>
<dbReference type="Proteomes" id="UP001589609">
    <property type="component" value="Unassembled WGS sequence"/>
</dbReference>
<sequence>MCLILFAYKMDDIDLIVAANRDEFYHRPTAPAHFWDDAPNVLGGRDLEKMGTWMGITKQGRFAALTNYRNPAESTEHKRSRGEVVSQFLTGQDSPECYMRYMQQQRDAYPGYNLIVGDMHSLYYYSNVENEIRLLPPGLYGLSNHLLDTPWPKVQKGKEGLKSCLEAAEGNLFDCLFATLQQAEQAPDEELPSTGVSLDWERKLSPLFIQTPDYGTRSSAVLLRKKEDICFTERVHADGVVKEREFSFFVTEGN</sequence>
<dbReference type="PANTHER" id="PTHR17985">
    <property type="entry name" value="SER/THR-RICH PROTEIN T10 IN DGCR REGION"/>
    <property type="match status" value="1"/>
</dbReference>
<accession>A0ABV5WRA8</accession>
<dbReference type="RefSeq" id="WP_379952594.1">
    <property type="nucleotide sequence ID" value="NZ_JBHMAF010000200.1"/>
</dbReference>
<dbReference type="InterPro" id="IPR008551">
    <property type="entry name" value="TANGO2"/>
</dbReference>
<organism evidence="1 2">
    <name type="scientific">Ectobacillus funiculus</name>
    <dbReference type="NCBI Taxonomy" id="137993"/>
    <lineage>
        <taxon>Bacteria</taxon>
        <taxon>Bacillati</taxon>
        <taxon>Bacillota</taxon>
        <taxon>Bacilli</taxon>
        <taxon>Bacillales</taxon>
        <taxon>Bacillaceae</taxon>
        <taxon>Ectobacillus</taxon>
    </lineage>
</organism>
<name>A0ABV5WRA8_9BACI</name>
<reference evidence="1 2" key="1">
    <citation type="submission" date="2024-09" db="EMBL/GenBank/DDBJ databases">
        <authorList>
            <person name="Sun Q."/>
            <person name="Mori K."/>
        </authorList>
    </citation>
    <scope>NUCLEOTIDE SEQUENCE [LARGE SCALE GENOMIC DNA]</scope>
    <source>
        <strain evidence="1 2">JCM 11201</strain>
    </source>
</reference>
<comment type="caution">
    <text evidence="1">The sequence shown here is derived from an EMBL/GenBank/DDBJ whole genome shotgun (WGS) entry which is preliminary data.</text>
</comment>